<name>A0A3S4UY23_9ACTN</name>
<organism evidence="3 4">
    <name type="scientific">Acidipropionibacterium jensenii</name>
    <dbReference type="NCBI Taxonomy" id="1749"/>
    <lineage>
        <taxon>Bacteria</taxon>
        <taxon>Bacillati</taxon>
        <taxon>Actinomycetota</taxon>
        <taxon>Actinomycetes</taxon>
        <taxon>Propionibacteriales</taxon>
        <taxon>Propionibacteriaceae</taxon>
        <taxon>Acidipropionibacterium</taxon>
    </lineage>
</organism>
<dbReference type="Pfam" id="PF01497">
    <property type="entry name" value="Peripla_BP_2"/>
    <property type="match status" value="1"/>
</dbReference>
<keyword evidence="4" id="KW-1185">Reference proteome</keyword>
<accession>A0A3S4UY23</accession>
<evidence type="ECO:0000256" key="1">
    <source>
        <dbReference type="ARBA" id="ARBA00008814"/>
    </source>
</evidence>
<dbReference type="SUPFAM" id="SSF53807">
    <property type="entry name" value="Helical backbone' metal receptor"/>
    <property type="match status" value="1"/>
</dbReference>
<proteinExistence type="inferred from homology"/>
<dbReference type="InterPro" id="IPR002491">
    <property type="entry name" value="ABC_transptr_periplasmic_BD"/>
</dbReference>
<evidence type="ECO:0000313" key="3">
    <source>
        <dbReference type="EMBL" id="VEI03402.1"/>
    </source>
</evidence>
<dbReference type="PANTHER" id="PTHR30535">
    <property type="entry name" value="VITAMIN B12-BINDING PROTEIN"/>
    <property type="match status" value="1"/>
</dbReference>
<evidence type="ECO:0000259" key="2">
    <source>
        <dbReference type="PROSITE" id="PS50983"/>
    </source>
</evidence>
<evidence type="ECO:0000313" key="4">
    <source>
        <dbReference type="Proteomes" id="UP000277858"/>
    </source>
</evidence>
<reference evidence="3 4" key="1">
    <citation type="submission" date="2018-12" db="EMBL/GenBank/DDBJ databases">
        <authorList>
            <consortium name="Pathogen Informatics"/>
        </authorList>
    </citation>
    <scope>NUCLEOTIDE SEQUENCE [LARGE SCALE GENOMIC DNA]</scope>
    <source>
        <strain evidence="3 4">NCTC13652</strain>
    </source>
</reference>
<dbReference type="Gene3D" id="3.40.50.1980">
    <property type="entry name" value="Nitrogenase molybdenum iron protein domain"/>
    <property type="match status" value="2"/>
</dbReference>
<sequence length="279" mass="30533">MSSLERDKEVISLKYGDGVKQLRSVAPKYPSLENILAANPQVVFAGWNYGFSEEKNLTPDMLNDKGIDTYLLSESCKQANGDRGTMPPWTALTTDITNIGAITGHKDVAKKSVADIETRRKALEAAPRAAKEPVAFLFDSGSDTIFSSGSFGAPQAMMDAAGAKNALADVKDTWTAVSWERITKANPDVIYFVDYPPQTFQQKVALLKSNPASKNLKAVKEGRFVNLPYAMWTSGPLNIDGAEYIRASLEAYGLQPRSGIKPQLDIRKLNNLPGNTWLK</sequence>
<dbReference type="PANTHER" id="PTHR30535:SF7">
    <property type="entry name" value="IRON(III) DICITRATE-BINDING PROTEIN"/>
    <property type="match status" value="1"/>
</dbReference>
<dbReference type="Proteomes" id="UP000277858">
    <property type="component" value="Chromosome"/>
</dbReference>
<protein>
    <submittedName>
        <fullName evidence="3">Vitamin B12-transporter protein BtuF</fullName>
    </submittedName>
</protein>
<gene>
    <name evidence="3" type="ORF">NCTC13652_01604</name>
</gene>
<feature type="domain" description="Fe/B12 periplasmic-binding" evidence="2">
    <location>
        <begin position="1"/>
        <end position="253"/>
    </location>
</feature>
<comment type="similarity">
    <text evidence="1">Belongs to the bacterial solute-binding protein 8 family.</text>
</comment>
<dbReference type="PROSITE" id="PS50983">
    <property type="entry name" value="FE_B12_PBP"/>
    <property type="match status" value="1"/>
</dbReference>
<dbReference type="EMBL" id="LR134473">
    <property type="protein sequence ID" value="VEI03402.1"/>
    <property type="molecule type" value="Genomic_DNA"/>
</dbReference>
<dbReference type="InterPro" id="IPR050902">
    <property type="entry name" value="ABC_Transporter_SBP"/>
</dbReference>
<dbReference type="AlphaFoldDB" id="A0A3S4UY23"/>
<dbReference type="STRING" id="1122997.GCA_000425285_02609"/>